<sequence length="139" mass="14529">MKRTVLFTLLALTLSAGASASDTLSDAASSAAGTVENAANSVADAAKSMKAKLSPSMPAKPIAEWTCAEFLAVDESFRPSAVYFAEGFNQKDKPEGAMIDIAGVEKAIPFLIEDCSKNPQEKLLKQAEKTRAAHAAAGH</sequence>
<dbReference type="KEGG" id="pshi:SAMEA2665130_1989"/>
<dbReference type="GO" id="GO:0030288">
    <property type="term" value="C:outer membrane-bounded periplasmic space"/>
    <property type="evidence" value="ECO:0007669"/>
    <property type="project" value="InterPro"/>
</dbReference>
<name>A0A1A9AZ04_PLESH</name>
<dbReference type="GeneID" id="69703771"/>
<organism evidence="4 5">
    <name type="scientific">Plesiomonas shigelloides</name>
    <name type="common">Aeromonas shigelloides</name>
    <dbReference type="NCBI Taxonomy" id="703"/>
    <lineage>
        <taxon>Bacteria</taxon>
        <taxon>Pseudomonadati</taxon>
        <taxon>Pseudomonadota</taxon>
        <taxon>Gammaproteobacteria</taxon>
        <taxon>Enterobacterales</taxon>
        <taxon>Enterobacteriaceae</taxon>
        <taxon>Plesiomonas</taxon>
    </lineage>
</organism>
<evidence type="ECO:0000256" key="2">
    <source>
        <dbReference type="ARBA" id="ARBA00022764"/>
    </source>
</evidence>
<dbReference type="SUPFAM" id="SSF47752">
    <property type="entry name" value="Protein HNS-dependent expression A, HdeA"/>
    <property type="match status" value="1"/>
</dbReference>
<keyword evidence="3" id="KW-0143">Chaperone</keyword>
<keyword evidence="2" id="KW-0574">Periplasm</keyword>
<gene>
    <name evidence="4" type="ORF">J2R62_01690</name>
</gene>
<dbReference type="InterPro" id="IPR036831">
    <property type="entry name" value="HdeA_sf"/>
</dbReference>
<dbReference type="InterPro" id="IPR010486">
    <property type="entry name" value="HNS-dep_expression_A/B"/>
</dbReference>
<evidence type="ECO:0000256" key="3">
    <source>
        <dbReference type="ARBA" id="ARBA00023186"/>
    </source>
</evidence>
<keyword evidence="1" id="KW-0732">Signal</keyword>
<reference evidence="4" key="1">
    <citation type="submission" date="2021-03" db="EMBL/GenBank/DDBJ databases">
        <title>Plesiomonas shigelloides zfcc0051, isolated from zebrafish feces.</title>
        <authorList>
            <person name="Vanderhoek Z."/>
            <person name="Gaulke C."/>
        </authorList>
    </citation>
    <scope>NUCLEOTIDE SEQUENCE</scope>
    <source>
        <strain evidence="4">Zfcc0051</strain>
    </source>
</reference>
<proteinExistence type="predicted"/>
<evidence type="ECO:0000256" key="1">
    <source>
        <dbReference type="ARBA" id="ARBA00022729"/>
    </source>
</evidence>
<accession>A0A1A9AZ04</accession>
<dbReference type="AlphaFoldDB" id="A0A1A9AZ04"/>
<evidence type="ECO:0000313" key="5">
    <source>
        <dbReference type="Proteomes" id="UP000664658"/>
    </source>
</evidence>
<dbReference type="Proteomes" id="UP000664658">
    <property type="component" value="Unassembled WGS sequence"/>
</dbReference>
<evidence type="ECO:0000313" key="4">
    <source>
        <dbReference type="EMBL" id="MBO1106945.1"/>
    </source>
</evidence>
<dbReference type="RefSeq" id="WP_010864037.1">
    <property type="nucleotide sequence ID" value="NZ_CP027852.1"/>
</dbReference>
<dbReference type="Pfam" id="PF06411">
    <property type="entry name" value="HdeA"/>
    <property type="match status" value="1"/>
</dbReference>
<dbReference type="NCBIfam" id="NF007576">
    <property type="entry name" value="PRK10208.1"/>
    <property type="match status" value="1"/>
</dbReference>
<dbReference type="GO" id="GO:0071468">
    <property type="term" value="P:cellular response to acidic pH"/>
    <property type="evidence" value="ECO:0007669"/>
    <property type="project" value="InterPro"/>
</dbReference>
<dbReference type="InterPro" id="IPR038303">
    <property type="entry name" value="HdeA/HdeB_sf"/>
</dbReference>
<dbReference type="Gene3D" id="1.10.890.10">
    <property type="entry name" value="HNS-dependent expression A"/>
    <property type="match status" value="1"/>
</dbReference>
<protein>
    <submittedName>
        <fullName evidence="4">Uncharacterized protein</fullName>
    </submittedName>
</protein>
<dbReference type="EMBL" id="JAFNAA010000002">
    <property type="protein sequence ID" value="MBO1106945.1"/>
    <property type="molecule type" value="Genomic_DNA"/>
</dbReference>
<comment type="caution">
    <text evidence="4">The sequence shown here is derived from an EMBL/GenBank/DDBJ whole genome shotgun (WGS) entry which is preliminary data.</text>
</comment>